<organism evidence="4 5">
    <name type="scientific">Portibacter lacus</name>
    <dbReference type="NCBI Taxonomy" id="1099794"/>
    <lineage>
        <taxon>Bacteria</taxon>
        <taxon>Pseudomonadati</taxon>
        <taxon>Bacteroidota</taxon>
        <taxon>Saprospiria</taxon>
        <taxon>Saprospirales</taxon>
        <taxon>Haliscomenobacteraceae</taxon>
        <taxon>Portibacter</taxon>
    </lineage>
</organism>
<keyword evidence="3" id="KW-0812">Transmembrane</keyword>
<dbReference type="Gene3D" id="1.20.120.1760">
    <property type="match status" value="1"/>
</dbReference>
<dbReference type="Pfam" id="PF01066">
    <property type="entry name" value="CDP-OH_P_transf"/>
    <property type="match status" value="1"/>
</dbReference>
<evidence type="ECO:0000313" key="4">
    <source>
        <dbReference type="EMBL" id="GLR20000.1"/>
    </source>
</evidence>
<dbReference type="GO" id="GO:0016020">
    <property type="term" value="C:membrane"/>
    <property type="evidence" value="ECO:0007669"/>
    <property type="project" value="InterPro"/>
</dbReference>
<dbReference type="GO" id="GO:0016780">
    <property type="term" value="F:phosphotransferase activity, for other substituted phosphate groups"/>
    <property type="evidence" value="ECO:0007669"/>
    <property type="project" value="InterPro"/>
</dbReference>
<proteinExistence type="inferred from homology"/>
<feature type="transmembrane region" description="Helical" evidence="3">
    <location>
        <begin position="53"/>
        <end position="70"/>
    </location>
</feature>
<dbReference type="PROSITE" id="PS00379">
    <property type="entry name" value="CDP_ALCOHOL_P_TRANSF"/>
    <property type="match status" value="1"/>
</dbReference>
<evidence type="ECO:0000313" key="5">
    <source>
        <dbReference type="Proteomes" id="UP001156666"/>
    </source>
</evidence>
<dbReference type="InterPro" id="IPR048254">
    <property type="entry name" value="CDP_ALCOHOL_P_TRANSF_CS"/>
</dbReference>
<keyword evidence="3" id="KW-1133">Transmembrane helix</keyword>
<keyword evidence="1 2" id="KW-0808">Transferase</keyword>
<reference evidence="4" key="2">
    <citation type="submission" date="2023-01" db="EMBL/GenBank/DDBJ databases">
        <title>Draft genome sequence of Portibacter lacus strain NBRC 108769.</title>
        <authorList>
            <person name="Sun Q."/>
            <person name="Mori K."/>
        </authorList>
    </citation>
    <scope>NUCLEOTIDE SEQUENCE</scope>
    <source>
        <strain evidence="4">NBRC 108769</strain>
    </source>
</reference>
<evidence type="ECO:0008006" key="6">
    <source>
        <dbReference type="Google" id="ProtNLM"/>
    </source>
</evidence>
<dbReference type="InterPro" id="IPR000462">
    <property type="entry name" value="CDP-OH_P_trans"/>
</dbReference>
<dbReference type="Proteomes" id="UP001156666">
    <property type="component" value="Unassembled WGS sequence"/>
</dbReference>
<gene>
    <name evidence="4" type="ORF">GCM10007940_46160</name>
</gene>
<feature type="transmembrane region" description="Helical" evidence="3">
    <location>
        <begin position="112"/>
        <end position="133"/>
    </location>
</feature>
<name>A0AA37SYS3_9BACT</name>
<comment type="similarity">
    <text evidence="2">Belongs to the CDP-alcohol phosphatidyltransferase class-I family.</text>
</comment>
<accession>A0AA37SYS3</accession>
<reference evidence="4" key="1">
    <citation type="journal article" date="2014" name="Int. J. Syst. Evol. Microbiol.">
        <title>Complete genome sequence of Corynebacterium casei LMG S-19264T (=DSM 44701T), isolated from a smear-ripened cheese.</title>
        <authorList>
            <consortium name="US DOE Joint Genome Institute (JGI-PGF)"/>
            <person name="Walter F."/>
            <person name="Albersmeier A."/>
            <person name="Kalinowski J."/>
            <person name="Ruckert C."/>
        </authorList>
    </citation>
    <scope>NUCLEOTIDE SEQUENCE</scope>
    <source>
        <strain evidence="4">NBRC 108769</strain>
    </source>
</reference>
<keyword evidence="3" id="KW-0472">Membrane</keyword>
<feature type="transmembrane region" description="Helical" evidence="3">
    <location>
        <begin position="82"/>
        <end position="100"/>
    </location>
</feature>
<dbReference type="InterPro" id="IPR043130">
    <property type="entry name" value="CDP-OH_PTrfase_TM_dom"/>
</dbReference>
<dbReference type="GO" id="GO:0008654">
    <property type="term" value="P:phospholipid biosynthetic process"/>
    <property type="evidence" value="ECO:0007669"/>
    <property type="project" value="InterPro"/>
</dbReference>
<comment type="caution">
    <text evidence="4">The sequence shown here is derived from an EMBL/GenBank/DDBJ whole genome shotgun (WGS) entry which is preliminary data.</text>
</comment>
<sequence length="188" mass="20271">MGGIFDVFDGLVARALNVSSKIGGELDSLADIISFGVAPAILFYKAFANEDQWIYLLGPIFIVVGGALRLARFNTTESKTSYFEGLAIPASGLVLCGLVFGAEDLTFINGNILIFLAIAICLSLLNVSTISMFSFKQFGMKRVKFYFGLIIVLGILCAVFYPLLVIVVTLLAYIALAVIDHLIRSKAA</sequence>
<keyword evidence="5" id="KW-1185">Reference proteome</keyword>
<evidence type="ECO:0000256" key="1">
    <source>
        <dbReference type="ARBA" id="ARBA00022679"/>
    </source>
</evidence>
<dbReference type="AlphaFoldDB" id="A0AA37SYS3"/>
<evidence type="ECO:0000256" key="2">
    <source>
        <dbReference type="RuleBase" id="RU003750"/>
    </source>
</evidence>
<feature type="transmembrane region" description="Helical" evidence="3">
    <location>
        <begin position="145"/>
        <end position="176"/>
    </location>
</feature>
<evidence type="ECO:0000256" key="3">
    <source>
        <dbReference type="SAM" id="Phobius"/>
    </source>
</evidence>
<protein>
    <recommendedName>
        <fullName evidence="6">CDP-diacylglycerol--serine O-phosphatidyltransferase</fullName>
    </recommendedName>
</protein>
<dbReference type="EMBL" id="BSOH01000037">
    <property type="protein sequence ID" value="GLR20000.1"/>
    <property type="molecule type" value="Genomic_DNA"/>
</dbReference>